<keyword evidence="6 10" id="KW-0732">Signal</keyword>
<dbReference type="PANTHER" id="PTHR11226">
    <property type="entry name" value="UDP-GLUCOSE GLYCOPROTEIN:GLUCOSYLTRANSFERASE"/>
    <property type="match status" value="1"/>
</dbReference>
<evidence type="ECO:0000256" key="2">
    <source>
        <dbReference type="ARBA" id="ARBA00004319"/>
    </source>
</evidence>
<dbReference type="GO" id="GO:0005788">
    <property type="term" value="C:endoplasmic reticulum lumen"/>
    <property type="evidence" value="ECO:0007669"/>
    <property type="project" value="UniProtKB-SubCell"/>
</dbReference>
<feature type="signal peptide" evidence="10">
    <location>
        <begin position="1"/>
        <end position="22"/>
    </location>
</feature>
<evidence type="ECO:0008006" key="18">
    <source>
        <dbReference type="Google" id="ProtNLM"/>
    </source>
</evidence>
<dbReference type="InterPro" id="IPR029044">
    <property type="entry name" value="Nucleotide-diphossugar_trans"/>
</dbReference>
<proteinExistence type="inferred from homology"/>
<dbReference type="SUPFAM" id="SSF53448">
    <property type="entry name" value="Nucleotide-diphospho-sugar transferases"/>
    <property type="match status" value="1"/>
</dbReference>
<evidence type="ECO:0000259" key="15">
    <source>
        <dbReference type="Pfam" id="PF18404"/>
    </source>
</evidence>
<evidence type="ECO:0000256" key="7">
    <source>
        <dbReference type="ARBA" id="ARBA00022824"/>
    </source>
</evidence>
<evidence type="ECO:0000259" key="11">
    <source>
        <dbReference type="Pfam" id="PF18400"/>
    </source>
</evidence>
<feature type="domain" description="UDP-glucose:glycoprotein glucosyltransferase thioredoxin-like" evidence="14">
    <location>
        <begin position="739"/>
        <end position="870"/>
    </location>
</feature>
<accession>A0A0G4IWV0</accession>
<comment type="subcellular location">
    <subcellularLocation>
        <location evidence="2">Endoplasmic reticulum lumen</location>
    </subcellularLocation>
</comment>
<evidence type="ECO:0000256" key="5">
    <source>
        <dbReference type="ARBA" id="ARBA00022679"/>
    </source>
</evidence>
<feature type="domain" description="UGGT thioredoxin-like" evidence="13">
    <location>
        <begin position="419"/>
        <end position="659"/>
    </location>
</feature>
<dbReference type="Pfam" id="PF18401">
    <property type="entry name" value="Thioredoxin_13"/>
    <property type="match status" value="1"/>
</dbReference>
<keyword evidence="7" id="KW-0256">Endoplasmic reticulum</keyword>
<dbReference type="Pfam" id="PF06427">
    <property type="entry name" value="UDP-g_GGTase"/>
    <property type="match status" value="1"/>
</dbReference>
<feature type="domain" description="Glucosyltransferase 24 catalytic" evidence="15">
    <location>
        <begin position="1205"/>
        <end position="1314"/>
    </location>
</feature>
<comment type="similarity">
    <text evidence="4">Belongs to the glycosyltransferase 8 family.</text>
</comment>
<dbReference type="UniPathway" id="UPA00378"/>
<comment type="cofactor">
    <cofactor evidence="1">
        <name>Ca(2+)</name>
        <dbReference type="ChEBI" id="CHEBI:29108"/>
    </cofactor>
</comment>
<feature type="domain" description="Glucosyltransferase 24 catalytic" evidence="15">
    <location>
        <begin position="1333"/>
        <end position="1492"/>
    </location>
</feature>
<evidence type="ECO:0000259" key="14">
    <source>
        <dbReference type="Pfam" id="PF18403"/>
    </source>
</evidence>
<evidence type="ECO:0000259" key="12">
    <source>
        <dbReference type="Pfam" id="PF18401"/>
    </source>
</evidence>
<keyword evidence="5" id="KW-0808">Transferase</keyword>
<evidence type="ECO:0000256" key="4">
    <source>
        <dbReference type="ARBA" id="ARBA00006351"/>
    </source>
</evidence>
<feature type="domain" description="UGGT thioredoxin-like" evidence="12">
    <location>
        <begin position="277"/>
        <end position="393"/>
    </location>
</feature>
<evidence type="ECO:0000256" key="8">
    <source>
        <dbReference type="ARBA" id="ARBA00023180"/>
    </source>
</evidence>
<dbReference type="GO" id="GO:0018279">
    <property type="term" value="P:protein N-linked glycosylation via asparagine"/>
    <property type="evidence" value="ECO:0007669"/>
    <property type="project" value="TreeGrafter"/>
</dbReference>
<evidence type="ECO:0000256" key="10">
    <source>
        <dbReference type="SAM" id="SignalP"/>
    </source>
</evidence>
<evidence type="ECO:0000256" key="1">
    <source>
        <dbReference type="ARBA" id="ARBA00001913"/>
    </source>
</evidence>
<comment type="pathway">
    <text evidence="3">Protein modification; protein glycosylation.</text>
</comment>
<dbReference type="InterPro" id="IPR040694">
    <property type="entry name" value="UGGT_TRXL_2"/>
</dbReference>
<dbReference type="CDD" id="cd06432">
    <property type="entry name" value="GT8_HUGT1_C_like"/>
    <property type="match status" value="1"/>
</dbReference>
<dbReference type="InterPro" id="IPR040525">
    <property type="entry name" value="UGGT_TRXL_4"/>
</dbReference>
<dbReference type="GO" id="GO:0003980">
    <property type="term" value="F:UDP-glucose:glycoprotein glucosyltransferase activity"/>
    <property type="evidence" value="ECO:0007669"/>
    <property type="project" value="InterPro"/>
</dbReference>
<dbReference type="Pfam" id="PF18404">
    <property type="entry name" value="Glyco_transf_24"/>
    <property type="match status" value="2"/>
</dbReference>
<feature type="chain" id="PRO_5005193208" description="UDP-glucose:glycoprotein glucosyltransferase" evidence="10">
    <location>
        <begin position="23"/>
        <end position="1521"/>
    </location>
</feature>
<dbReference type="InterPro" id="IPR040497">
    <property type="entry name" value="Glyco_transf_24"/>
</dbReference>
<dbReference type="InterPro" id="IPR040692">
    <property type="entry name" value="UGGT_TRXL_3"/>
</dbReference>
<dbReference type="Pfam" id="PF18400">
    <property type="entry name" value="Thioredoxin_12"/>
    <property type="match status" value="1"/>
</dbReference>
<keyword evidence="17" id="KW-1185">Reference proteome</keyword>
<name>A0A0G4IWV0_PLABS</name>
<gene>
    <name evidence="16" type="ORF">PBRA_007294</name>
</gene>
<evidence type="ECO:0000256" key="3">
    <source>
        <dbReference type="ARBA" id="ARBA00004922"/>
    </source>
</evidence>
<dbReference type="Pfam" id="PF18403">
    <property type="entry name" value="Thioredoxin_15"/>
    <property type="match status" value="1"/>
</dbReference>
<evidence type="ECO:0000313" key="16">
    <source>
        <dbReference type="EMBL" id="CEO99561.1"/>
    </source>
</evidence>
<reference evidence="16 17" key="1">
    <citation type="submission" date="2015-02" db="EMBL/GenBank/DDBJ databases">
        <authorList>
            <person name="Chooi Y.-H."/>
        </authorList>
    </citation>
    <scope>NUCLEOTIDE SEQUENCE [LARGE SCALE GENOMIC DNA]</scope>
    <source>
        <strain evidence="16">E3</strain>
    </source>
</reference>
<dbReference type="Gene3D" id="3.90.550.10">
    <property type="entry name" value="Spore Coat Polysaccharide Biosynthesis Protein SpsA, Chain A"/>
    <property type="match status" value="1"/>
</dbReference>
<dbReference type="InterPro" id="IPR009448">
    <property type="entry name" value="UDP-g_GGtrans"/>
</dbReference>
<dbReference type="EMBL" id="CDSF01000091">
    <property type="protein sequence ID" value="CEO99561.1"/>
    <property type="molecule type" value="Genomic_DNA"/>
</dbReference>
<feature type="domain" description="UGGT thioredoxin-like" evidence="11">
    <location>
        <begin position="41"/>
        <end position="203"/>
    </location>
</feature>
<sequence>MPLSLCWASAALVGVIVAVAAASDVDVELRSEFPPGSLTHQALEFYGELSLFWEAVAIAADAHQANGTEQDEFARIMSSCLEHHTASVCSVLQMTLALNAYSPRLETNRQLLKETLRRKGPVTACSKAAIVSYGDEAVSCGFDESLAVSVSNASIFSFDHLHPLSSSPGRPVIVYADLGRQGFAEIHKRITESRSLAYVVRLVSLDDIEDARVPSFNLNGYGIELAFKNMEYNVLDDRNADSEQKQEAAVNGVFFETLSKRYPKSASALQKMKGEGDDIKVWDMGKFGLQALQRIASSKDSLGTLASLAGDFPNYAASLRKVRVPKEVSESVDALHASGIPAGFSALTLNGISLDSSDLDIFDIHAIAVKEAAYIALLDKMGLDHSQVRNLLQPPNNGRPPSPATLFARVADNNGVRLDTRDDVIVWMNDLEKGSKQYRDWPRSFFSLLQIGYPGQIRALARNVYTCVAIVDPTTTDGLVLVDWLKEFVKMNAPLRVGIVFNIDHGGENRGASEVAAREVLGPDLRESLGVNGTTNQPERSGNSQTSGAVIAAVFKALFKLSKKKAFTFLSKLATHVQSPAPPTLSTIRFCMPSSDRALLDTAVDEFNDYIVSCKQYVKGRRLNSGSLFFVNGVAHVFDSLVGRQAFQQRLIRIIYLWQHAGIARSAFHFHNCNLTLAAVSLAVRDGLLNDDTDLERFMFDADDVVQVQSDVVAVPKSSHKYVGDYHVVAAPSGLRYVSEGFTTVWVNADLDTDLGARIAFNAVQFAIRNGDVRLAFVFPTSVTANGQASDRLTSVNWVVASLQNVQDIARVLAVKCSQSLWSPTVTVEHALSLVLGSGAALRDDLPSLGASFPDPAVVVDGRVFGPLSRPLDISEFGVVLQGRQVIPDDIVQDNAWLVRSILGCRARDSSVQALPALPHGQATSLRFPSPSSSLSVTAVIDPLSETAQKLAPVLLALRKDLHWDITLVINPTTQATSVPIQRFYRYVFRPTLEFLANGARDHRAATASFSSLPTAPVLTLSIETSEPWMVESVDAAEDLDNLQLVQNGRVQATFALKHLLVYGSCTDAATGSPPAGLKLLLGTPSDLHVQDTIVMENLGYFQLKASPNIWELTLAPGRASEIYEFPQDAGHVTGFATGSDGRLRVIVRSFVGSHLRLNVARRPGMEQADLSLEVTAPASKGFWGSINSMFGSDNNRGNAADKTIHIFSLASGHLYERFLRIMMLSVIKRMAGTGYSVKFWFIRQFLSPQFKSTIGAFAEQHGCSVELVTYKWPYWLRRQREKQRVIWGYKILFLDVVFPIQLDRIIFIDADQVRSVIGFPSTPVPDGATLAQVVRGDLSELWNLDLRGRPYAYTPFCDSNKETEGFRFWKGGFWRDHLRGKPYHISALYVVDLKQFRRMRAGDTLRALYDNLSADPNSLANLDQDLPNYAQDHVGIYSLPQEWLWCETWCSMGSLKKAKTIDLCNNPMTKEPKLSRARRLLPEWNELDAEANPRDESRGIPSVPASPGRPAPNDDERNEL</sequence>
<feature type="region of interest" description="Disordered" evidence="9">
    <location>
        <begin position="1486"/>
        <end position="1521"/>
    </location>
</feature>
<keyword evidence="8" id="KW-0325">Glycoprotein</keyword>
<protein>
    <recommendedName>
        <fullName evidence="18">UDP-glucose:glycoprotein glucosyltransferase</fullName>
    </recommendedName>
</protein>
<evidence type="ECO:0000256" key="6">
    <source>
        <dbReference type="ARBA" id="ARBA00022729"/>
    </source>
</evidence>
<dbReference type="Pfam" id="PF18402">
    <property type="entry name" value="Thioredoxin_14"/>
    <property type="match status" value="1"/>
</dbReference>
<dbReference type="PANTHER" id="PTHR11226:SF0">
    <property type="entry name" value="UDP-GLUCOSE:GLYCOPROTEIN GLUCOSYLTRANSFERASE"/>
    <property type="match status" value="1"/>
</dbReference>
<evidence type="ECO:0000259" key="13">
    <source>
        <dbReference type="Pfam" id="PF18402"/>
    </source>
</evidence>
<evidence type="ECO:0000313" key="17">
    <source>
        <dbReference type="Proteomes" id="UP000039324"/>
    </source>
</evidence>
<dbReference type="Proteomes" id="UP000039324">
    <property type="component" value="Unassembled WGS sequence"/>
</dbReference>
<dbReference type="InterPro" id="IPR040693">
    <property type="entry name" value="UGGT_TRXL_1"/>
</dbReference>
<organism evidence="16 17">
    <name type="scientific">Plasmodiophora brassicae</name>
    <name type="common">Clubroot disease agent</name>
    <dbReference type="NCBI Taxonomy" id="37360"/>
    <lineage>
        <taxon>Eukaryota</taxon>
        <taxon>Sar</taxon>
        <taxon>Rhizaria</taxon>
        <taxon>Endomyxa</taxon>
        <taxon>Phytomyxea</taxon>
        <taxon>Plasmodiophorida</taxon>
        <taxon>Plasmodiophoridae</taxon>
        <taxon>Plasmodiophora</taxon>
    </lineage>
</organism>
<dbReference type="OrthoDB" id="27683at2759"/>
<dbReference type="GO" id="GO:0051082">
    <property type="term" value="F:unfolded protein binding"/>
    <property type="evidence" value="ECO:0007669"/>
    <property type="project" value="TreeGrafter"/>
</dbReference>
<dbReference type="GO" id="GO:0036503">
    <property type="term" value="P:ERAD pathway"/>
    <property type="evidence" value="ECO:0007669"/>
    <property type="project" value="TreeGrafter"/>
</dbReference>
<evidence type="ECO:0000256" key="9">
    <source>
        <dbReference type="SAM" id="MobiDB-lite"/>
    </source>
</evidence>
<dbReference type="STRING" id="37360.A0A0G4IWV0"/>